<dbReference type="InterPro" id="IPR037103">
    <property type="entry name" value="Tubulin/FtsZ-like_C"/>
</dbReference>
<dbReference type="FunFam" id="3.40.50.1440:FF:000001">
    <property type="entry name" value="Cell division protein FtsZ"/>
    <property type="match status" value="1"/>
</dbReference>
<dbReference type="PROSITE" id="PS01134">
    <property type="entry name" value="FTSZ_1"/>
    <property type="match status" value="1"/>
</dbReference>
<accession>A0A7C1HMQ1</accession>
<feature type="region of interest" description="Disordered" evidence="7">
    <location>
        <begin position="323"/>
        <end position="379"/>
    </location>
</feature>
<dbReference type="GO" id="GO:0051258">
    <property type="term" value="P:protein polymerization"/>
    <property type="evidence" value="ECO:0007669"/>
    <property type="project" value="UniProtKB-UniRule"/>
</dbReference>
<dbReference type="Pfam" id="PF12327">
    <property type="entry name" value="FtsZ_C"/>
    <property type="match status" value="1"/>
</dbReference>
<gene>
    <name evidence="4 10" type="primary">ftsZ</name>
    <name evidence="10" type="ORF">ENN92_01045</name>
</gene>
<sequence length="379" mass="39934">MQIKPEVERFAKIRVVGVGGAGGNVINTMVESQQIDGVEFIAVNTDAQALSINKAFVKIPIGQNVTNGLGAGSNPEVGARAAEETADVIKQNLEDSDMVFITAGMGGGTGTGASPVVAKIAREVGALTIGVVTKPFGFEGKQRNVNAEQGIEALKREVDALITIPNQKLLDISDESTTVLEAFRVSDSILNQGVQGISDLIVKPGLINVDFADVRTIMKDAGSALMGIGIGTGEDRAVTAAKGAISSPLLEVSIDGAMGILFNIAGGSDLTLREIDRAAKIISENANPDANIIYGTTIDPELSDQIKITVIATGFDSEFSNSFGVPTGFSRPEVSKSNEDDKKQEDGDSSEKGDDENDWVNHLKEKDNQFDIPAFLRGR</sequence>
<feature type="binding site" evidence="4">
    <location>
        <position position="187"/>
    </location>
    <ligand>
        <name>GTP</name>
        <dbReference type="ChEBI" id="CHEBI:37565"/>
    </ligand>
</feature>
<dbReference type="InterPro" id="IPR024757">
    <property type="entry name" value="FtsZ_C"/>
</dbReference>
<comment type="caution">
    <text evidence="10">The sequence shown here is derived from an EMBL/GenBank/DDBJ whole genome shotgun (WGS) entry which is preliminary data.</text>
</comment>
<evidence type="ECO:0000259" key="9">
    <source>
        <dbReference type="SMART" id="SM00865"/>
    </source>
</evidence>
<evidence type="ECO:0000313" key="10">
    <source>
        <dbReference type="EMBL" id="HDQ88716.1"/>
    </source>
</evidence>
<keyword evidence="3 4" id="KW-0342">GTP-binding</keyword>
<organism evidence="10">
    <name type="scientific">candidate division WWE3 bacterium</name>
    <dbReference type="NCBI Taxonomy" id="2053526"/>
    <lineage>
        <taxon>Bacteria</taxon>
        <taxon>Katanobacteria</taxon>
    </lineage>
</organism>
<dbReference type="PROSITE" id="PS01135">
    <property type="entry name" value="FTSZ_2"/>
    <property type="match status" value="1"/>
</dbReference>
<dbReference type="SUPFAM" id="SSF52490">
    <property type="entry name" value="Tubulin nucleotide-binding domain-like"/>
    <property type="match status" value="1"/>
</dbReference>
<dbReference type="HAMAP" id="MF_00909">
    <property type="entry name" value="FtsZ"/>
    <property type="match status" value="1"/>
</dbReference>
<keyword evidence="4 6" id="KW-0717">Septation</keyword>
<dbReference type="PANTHER" id="PTHR30314:SF3">
    <property type="entry name" value="MITOCHONDRIAL DIVISION PROTEIN FSZA"/>
    <property type="match status" value="1"/>
</dbReference>
<dbReference type="EMBL" id="DSDM01000062">
    <property type="protein sequence ID" value="HDQ88716.1"/>
    <property type="molecule type" value="Genomic_DNA"/>
</dbReference>
<dbReference type="InterPro" id="IPR000158">
    <property type="entry name" value="Cell_div_FtsZ"/>
</dbReference>
<feature type="binding site" evidence="4">
    <location>
        <begin position="108"/>
        <end position="110"/>
    </location>
    <ligand>
        <name>GTP</name>
        <dbReference type="ChEBI" id="CHEBI:37565"/>
    </ligand>
</feature>
<dbReference type="Gene3D" id="3.40.50.1440">
    <property type="entry name" value="Tubulin/FtsZ, GTPase domain"/>
    <property type="match status" value="1"/>
</dbReference>
<feature type="binding site" evidence="4">
    <location>
        <position position="139"/>
    </location>
    <ligand>
        <name>GTP</name>
        <dbReference type="ChEBI" id="CHEBI:37565"/>
    </ligand>
</feature>
<proteinExistence type="inferred from homology"/>
<feature type="binding site" evidence="4">
    <location>
        <position position="143"/>
    </location>
    <ligand>
        <name>GTP</name>
        <dbReference type="ChEBI" id="CHEBI:37565"/>
    </ligand>
</feature>
<evidence type="ECO:0000256" key="6">
    <source>
        <dbReference type="RuleBase" id="RU000631"/>
    </source>
</evidence>
<dbReference type="GO" id="GO:0005737">
    <property type="term" value="C:cytoplasm"/>
    <property type="evidence" value="ECO:0007669"/>
    <property type="project" value="UniProtKB-SubCell"/>
</dbReference>
<keyword evidence="4 6" id="KW-0132">Cell division</keyword>
<evidence type="ECO:0000256" key="1">
    <source>
        <dbReference type="ARBA" id="ARBA00009690"/>
    </source>
</evidence>
<name>A0A7C1HMQ1_UNCKA</name>
<dbReference type="SMART" id="SM00865">
    <property type="entry name" value="Tubulin_C"/>
    <property type="match status" value="1"/>
</dbReference>
<dbReference type="InterPro" id="IPR008280">
    <property type="entry name" value="Tub_FtsZ_C"/>
</dbReference>
<comment type="subcellular location">
    <subcellularLocation>
        <location evidence="4">Cytoplasm</location>
    </subcellularLocation>
    <text evidence="4">Assembles at midcell at the inner surface of the cytoplasmic membrane.</text>
</comment>
<dbReference type="GO" id="GO:0000917">
    <property type="term" value="P:division septum assembly"/>
    <property type="evidence" value="ECO:0007669"/>
    <property type="project" value="UniProtKB-KW"/>
</dbReference>
<dbReference type="GO" id="GO:0005525">
    <property type="term" value="F:GTP binding"/>
    <property type="evidence" value="ECO:0007669"/>
    <property type="project" value="UniProtKB-UniRule"/>
</dbReference>
<feature type="compositionally biased region" description="Basic and acidic residues" evidence="7">
    <location>
        <begin position="359"/>
        <end position="369"/>
    </location>
</feature>
<evidence type="ECO:0000256" key="5">
    <source>
        <dbReference type="NCBIfam" id="TIGR00065"/>
    </source>
</evidence>
<feature type="binding site" evidence="4">
    <location>
        <begin position="20"/>
        <end position="24"/>
    </location>
    <ligand>
        <name>GTP</name>
        <dbReference type="ChEBI" id="CHEBI:37565"/>
    </ligand>
</feature>
<evidence type="ECO:0000256" key="4">
    <source>
        <dbReference type="HAMAP-Rule" id="MF_00909"/>
    </source>
</evidence>
<reference evidence="10" key="1">
    <citation type="journal article" date="2020" name="mSystems">
        <title>Genome- and Community-Level Interaction Insights into Carbon Utilization and Element Cycling Functions of Hydrothermarchaeota in Hydrothermal Sediment.</title>
        <authorList>
            <person name="Zhou Z."/>
            <person name="Liu Y."/>
            <person name="Xu W."/>
            <person name="Pan J."/>
            <person name="Luo Z.H."/>
            <person name="Li M."/>
        </authorList>
    </citation>
    <scope>NUCLEOTIDE SEQUENCE [LARGE SCALE GENOMIC DNA]</scope>
    <source>
        <strain evidence="10">SpSt-1219</strain>
    </source>
</reference>
<dbReference type="CDD" id="cd02201">
    <property type="entry name" value="FtsZ_type1"/>
    <property type="match status" value="1"/>
</dbReference>
<dbReference type="InterPro" id="IPR045061">
    <property type="entry name" value="FtsZ/CetZ"/>
</dbReference>
<feature type="domain" description="Tubulin/FtsZ GTPase" evidence="8">
    <location>
        <begin position="12"/>
        <end position="205"/>
    </location>
</feature>
<dbReference type="Gene3D" id="3.30.1330.20">
    <property type="entry name" value="Tubulin/FtsZ, C-terminal domain"/>
    <property type="match status" value="1"/>
</dbReference>
<feature type="domain" description="Tubulin/FtsZ 2-layer sandwich" evidence="9">
    <location>
        <begin position="207"/>
        <end position="324"/>
    </location>
</feature>
<keyword evidence="4 6" id="KW-0131">Cell cycle</keyword>
<feature type="compositionally biased region" description="Basic and acidic residues" evidence="7">
    <location>
        <begin position="333"/>
        <end position="352"/>
    </location>
</feature>
<keyword evidence="4" id="KW-0963">Cytoplasm</keyword>
<evidence type="ECO:0000256" key="3">
    <source>
        <dbReference type="ARBA" id="ARBA00023134"/>
    </source>
</evidence>
<dbReference type="AlphaFoldDB" id="A0A7C1HMQ1"/>
<protein>
    <recommendedName>
        <fullName evidence="4 5">Cell division protein FtsZ</fullName>
    </recommendedName>
</protein>
<dbReference type="InterPro" id="IPR018316">
    <property type="entry name" value="Tubulin/FtsZ_2-layer-sand-dom"/>
</dbReference>
<dbReference type="PRINTS" id="PR00423">
    <property type="entry name" value="CELLDVISFTSZ"/>
</dbReference>
<dbReference type="GO" id="GO:0043093">
    <property type="term" value="P:FtsZ-dependent cytokinesis"/>
    <property type="evidence" value="ECO:0007669"/>
    <property type="project" value="UniProtKB-UniRule"/>
</dbReference>
<dbReference type="InterPro" id="IPR003008">
    <property type="entry name" value="Tubulin_FtsZ_GTPase"/>
</dbReference>
<comment type="subunit">
    <text evidence="4">Homodimer. Polymerizes to form a dynamic ring structure in a strictly GTP-dependent manner. Interacts directly with several other division proteins.</text>
</comment>
<dbReference type="PANTHER" id="PTHR30314">
    <property type="entry name" value="CELL DIVISION PROTEIN FTSZ-RELATED"/>
    <property type="match status" value="1"/>
</dbReference>
<dbReference type="Pfam" id="PF00091">
    <property type="entry name" value="Tubulin"/>
    <property type="match status" value="1"/>
</dbReference>
<evidence type="ECO:0000256" key="7">
    <source>
        <dbReference type="SAM" id="MobiDB-lite"/>
    </source>
</evidence>
<dbReference type="InterPro" id="IPR036525">
    <property type="entry name" value="Tubulin/FtsZ_GTPase_sf"/>
</dbReference>
<dbReference type="GO" id="GO:0032153">
    <property type="term" value="C:cell division site"/>
    <property type="evidence" value="ECO:0007669"/>
    <property type="project" value="UniProtKB-UniRule"/>
</dbReference>
<keyword evidence="2 4" id="KW-0547">Nucleotide-binding</keyword>
<comment type="function">
    <text evidence="4 6">Essential cell division protein that forms a contractile ring structure (Z ring) at the future cell division site. The regulation of the ring assembly controls the timing and the location of cell division. One of the functions of the FtsZ ring is to recruit other cell division proteins to the septum to produce a new cell wall between the dividing cells. Binds GTP and shows GTPase activity.</text>
</comment>
<dbReference type="SMART" id="SM00864">
    <property type="entry name" value="Tubulin"/>
    <property type="match status" value="1"/>
</dbReference>
<dbReference type="SUPFAM" id="SSF55307">
    <property type="entry name" value="Tubulin C-terminal domain-like"/>
    <property type="match status" value="1"/>
</dbReference>
<evidence type="ECO:0000256" key="2">
    <source>
        <dbReference type="ARBA" id="ARBA00022741"/>
    </source>
</evidence>
<dbReference type="NCBIfam" id="TIGR00065">
    <property type="entry name" value="ftsZ"/>
    <property type="match status" value="1"/>
</dbReference>
<dbReference type="InterPro" id="IPR020805">
    <property type="entry name" value="Cell_div_FtsZ_CS"/>
</dbReference>
<dbReference type="GO" id="GO:0003924">
    <property type="term" value="F:GTPase activity"/>
    <property type="evidence" value="ECO:0007669"/>
    <property type="project" value="UniProtKB-UniRule"/>
</dbReference>
<comment type="similarity">
    <text evidence="1 4 6">Belongs to the FtsZ family.</text>
</comment>
<evidence type="ECO:0000259" key="8">
    <source>
        <dbReference type="SMART" id="SM00864"/>
    </source>
</evidence>
<dbReference type="Proteomes" id="UP000886066">
    <property type="component" value="Unassembled WGS sequence"/>
</dbReference>